<sequence>MLAKSTPLYVRFEISFLALQTIISCFAATQLPCSVASHCSSKSLMFLEDQSSFRIGKGSRTGYSSKKLENIEVVYALEQTAKNLEVERKSFSVQCQGGVKSLRDPNDCRGKSTRTGSCKDVDCSVVRSKQRRIRLGKEQATLKGLGQTIRKVNALYAKNAGSQSINLARSLRRSRMLQTIQTVLVVSKDGHPDHFPSIQSAVDAVPMWNYLAWIIYIKPGWYHEAVVVPEGKDYITFLGEGAETTVIVYNRKASEVGPNGTEYGILNCASVIIGGSHFTAKGITFMNESPKPDDMDFESQAPAIRISGDKCAFYSCTFLGWQDTLFADQGRHYYKNCRIEGSVDFILGYAKAVFDNCTIHSRDQGFISAQSRWCDSDCIGAGSAFIFLRCNLSGIGPTYLGRPWRPYARVIFIDTYMGPHILPEGWIDWLTEMGPLFPHDNVYFAEFGSKGPGSNPDARVSWSHQLTEMDIIPYWDWRSFLEGDGWLEAPPNLKQILDSNLLRIPWSPPISQDESQPMHYPRRRWKNLGGGQSDP</sequence>
<name>A0ACC2C6J1_DIPCM</name>
<keyword evidence="2" id="KW-1185">Reference proteome</keyword>
<proteinExistence type="predicted"/>
<evidence type="ECO:0000313" key="2">
    <source>
        <dbReference type="Proteomes" id="UP001162992"/>
    </source>
</evidence>
<evidence type="ECO:0000313" key="1">
    <source>
        <dbReference type="EMBL" id="KAJ7537610.1"/>
    </source>
</evidence>
<protein>
    <submittedName>
        <fullName evidence="1">Uncharacterized protein</fullName>
    </submittedName>
</protein>
<comment type="caution">
    <text evidence="1">The sequence shown here is derived from an EMBL/GenBank/DDBJ whole genome shotgun (WGS) entry which is preliminary data.</text>
</comment>
<organism evidence="1 2">
    <name type="scientific">Diphasiastrum complanatum</name>
    <name type="common">Issler's clubmoss</name>
    <name type="synonym">Lycopodium complanatum</name>
    <dbReference type="NCBI Taxonomy" id="34168"/>
    <lineage>
        <taxon>Eukaryota</taxon>
        <taxon>Viridiplantae</taxon>
        <taxon>Streptophyta</taxon>
        <taxon>Embryophyta</taxon>
        <taxon>Tracheophyta</taxon>
        <taxon>Lycopodiopsida</taxon>
        <taxon>Lycopodiales</taxon>
        <taxon>Lycopodiaceae</taxon>
        <taxon>Lycopodioideae</taxon>
        <taxon>Diphasiastrum</taxon>
    </lineage>
</organism>
<accession>A0ACC2C6J1</accession>
<dbReference type="Proteomes" id="UP001162992">
    <property type="component" value="Chromosome 11"/>
</dbReference>
<dbReference type="EMBL" id="CM055102">
    <property type="protein sequence ID" value="KAJ7537610.1"/>
    <property type="molecule type" value="Genomic_DNA"/>
</dbReference>
<reference evidence="2" key="1">
    <citation type="journal article" date="2024" name="Proc. Natl. Acad. Sci. U.S.A.">
        <title>Extraordinary preservation of gene collinearity over three hundred million years revealed in homosporous lycophytes.</title>
        <authorList>
            <person name="Li C."/>
            <person name="Wickell D."/>
            <person name="Kuo L.Y."/>
            <person name="Chen X."/>
            <person name="Nie B."/>
            <person name="Liao X."/>
            <person name="Peng D."/>
            <person name="Ji J."/>
            <person name="Jenkins J."/>
            <person name="Williams M."/>
            <person name="Shu S."/>
            <person name="Plott C."/>
            <person name="Barry K."/>
            <person name="Rajasekar S."/>
            <person name="Grimwood J."/>
            <person name="Han X."/>
            <person name="Sun S."/>
            <person name="Hou Z."/>
            <person name="He W."/>
            <person name="Dai G."/>
            <person name="Sun C."/>
            <person name="Schmutz J."/>
            <person name="Leebens-Mack J.H."/>
            <person name="Li F.W."/>
            <person name="Wang L."/>
        </authorList>
    </citation>
    <scope>NUCLEOTIDE SEQUENCE [LARGE SCALE GENOMIC DNA]</scope>
    <source>
        <strain evidence="2">cv. PW_Plant_1</strain>
    </source>
</reference>
<gene>
    <name evidence="1" type="ORF">O6H91_11G013600</name>
</gene>